<reference evidence="2" key="1">
    <citation type="submission" date="2012-11" db="EMBL/GenBank/DDBJ databases">
        <authorList>
            <person name="Lucero-Rivera Y.E."/>
            <person name="Tovar-Ramirez D."/>
        </authorList>
    </citation>
    <scope>NUCLEOTIDE SEQUENCE [LARGE SCALE GENOMIC DNA]</scope>
    <source>
        <strain evidence="2">Araruama</strain>
    </source>
</reference>
<dbReference type="EMBL" id="ATBP01001203">
    <property type="protein sequence ID" value="ETR67813.1"/>
    <property type="molecule type" value="Genomic_DNA"/>
</dbReference>
<evidence type="ECO:0000313" key="1">
    <source>
        <dbReference type="EMBL" id="ETR67813.1"/>
    </source>
</evidence>
<gene>
    <name evidence="1" type="ORF">OMM_11183</name>
</gene>
<organism evidence="1 2">
    <name type="scientific">Candidatus Magnetoglobus multicellularis str. Araruama</name>
    <dbReference type="NCBI Taxonomy" id="890399"/>
    <lineage>
        <taxon>Bacteria</taxon>
        <taxon>Pseudomonadati</taxon>
        <taxon>Thermodesulfobacteriota</taxon>
        <taxon>Desulfobacteria</taxon>
        <taxon>Desulfobacterales</taxon>
        <taxon>Desulfobacteraceae</taxon>
        <taxon>Candidatus Magnetoglobus</taxon>
    </lineage>
</organism>
<dbReference type="InterPro" id="IPR015947">
    <property type="entry name" value="PUA-like_sf"/>
</dbReference>
<name>A0A1V1NZ25_9BACT</name>
<accession>A0A1V1NZ25</accession>
<comment type="caution">
    <text evidence="1">The sequence shown here is derived from an EMBL/GenBank/DDBJ whole genome shotgun (WGS) entry which is preliminary data.</text>
</comment>
<dbReference type="SUPFAM" id="SSF88697">
    <property type="entry name" value="PUA domain-like"/>
    <property type="match status" value="1"/>
</dbReference>
<dbReference type="Proteomes" id="UP000189670">
    <property type="component" value="Unassembled WGS sequence"/>
</dbReference>
<evidence type="ECO:0008006" key="3">
    <source>
        <dbReference type="Google" id="ProtNLM"/>
    </source>
</evidence>
<dbReference type="AlphaFoldDB" id="A0A1V1NZ25"/>
<proteinExistence type="predicted"/>
<sequence length="162" mass="19192">MKYEQLSLFEDSRLTKEPPYLLISVKEPWVKKILDGEKKYEYRRIFIEESSRVFIYASGKIKGICAFAEFEKPIIGTVEEIALINAKDVNPNRDGIYRYFGNRKKCFAIPIKNYQRMETISLDDLRLNFDKFSPPQSYIYLKNKPKLLDFLLKAKKVSRNKF</sequence>
<protein>
    <recommendedName>
        <fullName evidence="3">ASCH domain-containing protein</fullName>
    </recommendedName>
</protein>
<evidence type="ECO:0000313" key="2">
    <source>
        <dbReference type="Proteomes" id="UP000189670"/>
    </source>
</evidence>
<dbReference type="Gene3D" id="2.30.130.30">
    <property type="entry name" value="Hypothetical protein"/>
    <property type="match status" value="1"/>
</dbReference>